<name>A0A8X6XGB5_9ARAC</name>
<protein>
    <submittedName>
        <fullName evidence="2">Uncharacterized protein</fullName>
    </submittedName>
</protein>
<feature type="region of interest" description="Disordered" evidence="1">
    <location>
        <begin position="56"/>
        <end position="92"/>
    </location>
</feature>
<organism evidence="2 3">
    <name type="scientific">Trichonephila inaurata madagascariensis</name>
    <dbReference type="NCBI Taxonomy" id="2747483"/>
    <lineage>
        <taxon>Eukaryota</taxon>
        <taxon>Metazoa</taxon>
        <taxon>Ecdysozoa</taxon>
        <taxon>Arthropoda</taxon>
        <taxon>Chelicerata</taxon>
        <taxon>Arachnida</taxon>
        <taxon>Araneae</taxon>
        <taxon>Araneomorphae</taxon>
        <taxon>Entelegynae</taxon>
        <taxon>Araneoidea</taxon>
        <taxon>Nephilidae</taxon>
        <taxon>Trichonephila</taxon>
        <taxon>Trichonephila inaurata</taxon>
    </lineage>
</organism>
<evidence type="ECO:0000313" key="3">
    <source>
        <dbReference type="Proteomes" id="UP000886998"/>
    </source>
</evidence>
<dbReference type="EMBL" id="BMAV01008488">
    <property type="protein sequence ID" value="GFY52135.1"/>
    <property type="molecule type" value="Genomic_DNA"/>
</dbReference>
<reference evidence="2" key="1">
    <citation type="submission" date="2020-08" db="EMBL/GenBank/DDBJ databases">
        <title>Multicomponent nature underlies the extraordinary mechanical properties of spider dragline silk.</title>
        <authorList>
            <person name="Kono N."/>
            <person name="Nakamura H."/>
            <person name="Mori M."/>
            <person name="Yoshida Y."/>
            <person name="Ohtoshi R."/>
            <person name="Malay A.D."/>
            <person name="Moran D.A.P."/>
            <person name="Tomita M."/>
            <person name="Numata K."/>
            <person name="Arakawa K."/>
        </authorList>
    </citation>
    <scope>NUCLEOTIDE SEQUENCE</scope>
</reference>
<comment type="caution">
    <text evidence="2">The sequence shown here is derived from an EMBL/GenBank/DDBJ whole genome shotgun (WGS) entry which is preliminary data.</text>
</comment>
<evidence type="ECO:0000256" key="1">
    <source>
        <dbReference type="SAM" id="MobiDB-lite"/>
    </source>
</evidence>
<dbReference type="AlphaFoldDB" id="A0A8X6XGB5"/>
<evidence type="ECO:0000313" key="2">
    <source>
        <dbReference type="EMBL" id="GFY52135.1"/>
    </source>
</evidence>
<keyword evidence="3" id="KW-1185">Reference proteome</keyword>
<sequence length="126" mass="14546">MYDEIATKESTIRYPSVNSSSAIDNRKSGIHNERKRKTKESTIRYPFVNSYSAIDNRKSGIHNERKRNTKESTIGYPSVNPSSAIDNRKSGIHNERKRKKVLYLQPKVQYFLLSLALKNPQLVIHP</sequence>
<accession>A0A8X6XGB5</accession>
<proteinExistence type="predicted"/>
<dbReference type="Proteomes" id="UP000886998">
    <property type="component" value="Unassembled WGS sequence"/>
</dbReference>
<gene>
    <name evidence="2" type="ORF">TNIN_192531</name>
</gene>
<feature type="region of interest" description="Disordered" evidence="1">
    <location>
        <begin position="16"/>
        <end position="42"/>
    </location>
</feature>